<dbReference type="STRING" id="240176.A8NB08"/>
<dbReference type="InterPro" id="IPR000719">
    <property type="entry name" value="Prot_kinase_dom"/>
</dbReference>
<dbReference type="PANTHER" id="PTHR38248:SF2">
    <property type="entry name" value="FUNK1 11"/>
    <property type="match status" value="1"/>
</dbReference>
<proteinExistence type="predicted"/>
<feature type="region of interest" description="Disordered" evidence="1">
    <location>
        <begin position="649"/>
        <end position="728"/>
    </location>
</feature>
<dbReference type="OMA" id="NTHVWAS"/>
<sequence>MDSKIHTCHVEEFIDSYLPNGHTDTVDTVLDTLKKQRVLVARGRSVARRASSSARKPPYTHVFKGLKTLFRSSSAKPERIIESFQTIGNAVRKGLGKITGATVNGFEVQAMGSTGDACITPNRDGEISPPDVVVPVRVTGRRTDRAEEDENKDLRYISHVNRIMNEDARRKFAYGITFEHDCFSIWFMHRSRVAKSLPLKINQHPDTLVRLLVALFLAREEQLGYDPLVTRLPDGSYVYEVPPEGERQSSVYYRTIALLSEYRSPELTGRRARIWRVKQVVSSTDPRRVPGTSDRVLKDVSVPEETTTEVEIQRQLFHDIRALSQDPNWRNRDILSAFDPATIDSIAEALQNDRFTEYFSCIVDCYVESLPLAPPSSPPRKRRCFFVYEHVCTTLYDIPTLGEATDIIRQSLTALRLMFCAGWVHRDVSPGNILAVRSTPESPWQVKMTDFEFAMKFTHSGNASASQVIGTPPFMACEIRTSTYILRELCDDRVDMDSVLPDQPQPQGPVVFNYQHDLESLWWIFLWLTTARLKQTRSQEFGSELFTSDMEMSTSAVREHLFRKCIIDDRLLRKAIPSAVEPFIVAIENLRRDLYRAYAARNHDDKVYDIQTYSFITGPAFESFFDDANRFRARWESMELMVETLPQGPYPSSELSAPAHLRLQPTPPEDTSQKKRKLGDAGEEGFAPKRRRTQQGGAPVARRPITRSMTRTTGPVTRSQTRRLGRKE</sequence>
<dbReference type="InterPro" id="IPR040976">
    <property type="entry name" value="Pkinase_fungal"/>
</dbReference>
<dbReference type="PANTHER" id="PTHR38248">
    <property type="entry name" value="FUNK1 6"/>
    <property type="match status" value="1"/>
</dbReference>
<feature type="compositionally biased region" description="Polar residues" evidence="1">
    <location>
        <begin position="707"/>
        <end position="719"/>
    </location>
</feature>
<dbReference type="OrthoDB" id="3028601at2759"/>
<dbReference type="RefSeq" id="XP_001832010.2">
    <property type="nucleotide sequence ID" value="XM_001831958.2"/>
</dbReference>
<keyword evidence="4" id="KW-1185">Reference proteome</keyword>
<organism evidence="3 4">
    <name type="scientific">Coprinopsis cinerea (strain Okayama-7 / 130 / ATCC MYA-4618 / FGSC 9003)</name>
    <name type="common">Inky cap fungus</name>
    <name type="synonym">Hormographiella aspergillata</name>
    <dbReference type="NCBI Taxonomy" id="240176"/>
    <lineage>
        <taxon>Eukaryota</taxon>
        <taxon>Fungi</taxon>
        <taxon>Dikarya</taxon>
        <taxon>Basidiomycota</taxon>
        <taxon>Agaricomycotina</taxon>
        <taxon>Agaricomycetes</taxon>
        <taxon>Agaricomycetidae</taxon>
        <taxon>Agaricales</taxon>
        <taxon>Agaricineae</taxon>
        <taxon>Psathyrellaceae</taxon>
        <taxon>Coprinopsis</taxon>
    </lineage>
</organism>
<feature type="domain" description="Protein kinase" evidence="2">
    <location>
        <begin position="238"/>
        <end position="584"/>
    </location>
</feature>
<dbReference type="eggNOG" id="ENOG502RSE5">
    <property type="taxonomic scope" value="Eukaryota"/>
</dbReference>
<dbReference type="Proteomes" id="UP000001861">
    <property type="component" value="Unassembled WGS sequence"/>
</dbReference>
<dbReference type="Gene3D" id="1.10.510.10">
    <property type="entry name" value="Transferase(Phosphotransferase) domain 1"/>
    <property type="match status" value="1"/>
</dbReference>
<dbReference type="VEuPathDB" id="FungiDB:CC1G_09368"/>
<evidence type="ECO:0000313" key="3">
    <source>
        <dbReference type="EMBL" id="EAU89786.2"/>
    </source>
</evidence>
<dbReference type="InterPro" id="IPR011009">
    <property type="entry name" value="Kinase-like_dom_sf"/>
</dbReference>
<dbReference type="EMBL" id="AACS02000009">
    <property type="protein sequence ID" value="EAU89786.2"/>
    <property type="molecule type" value="Genomic_DNA"/>
</dbReference>
<dbReference type="GO" id="GO:0005524">
    <property type="term" value="F:ATP binding"/>
    <property type="evidence" value="ECO:0007669"/>
    <property type="project" value="InterPro"/>
</dbReference>
<keyword evidence="3" id="KW-0418">Kinase</keyword>
<dbReference type="SMART" id="SM00220">
    <property type="entry name" value="S_TKc"/>
    <property type="match status" value="1"/>
</dbReference>
<dbReference type="GO" id="GO:0004672">
    <property type="term" value="F:protein kinase activity"/>
    <property type="evidence" value="ECO:0007669"/>
    <property type="project" value="InterPro"/>
</dbReference>
<dbReference type="InParanoid" id="A8NB08"/>
<dbReference type="Pfam" id="PF17667">
    <property type="entry name" value="Pkinase_fungal"/>
    <property type="match status" value="1"/>
</dbReference>
<dbReference type="KEGG" id="cci:CC1G_09368"/>
<name>A8NB08_COPC7</name>
<dbReference type="GeneID" id="6008492"/>
<evidence type="ECO:0000256" key="1">
    <source>
        <dbReference type="SAM" id="MobiDB-lite"/>
    </source>
</evidence>
<protein>
    <submittedName>
        <fullName evidence="3">Other/FunK1 protein kinase</fullName>
    </submittedName>
</protein>
<keyword evidence="3" id="KW-0808">Transferase</keyword>
<dbReference type="SUPFAM" id="SSF56112">
    <property type="entry name" value="Protein kinase-like (PK-like)"/>
    <property type="match status" value="1"/>
</dbReference>
<gene>
    <name evidence="3" type="ORF">CC1G_09368</name>
</gene>
<accession>A8NB08</accession>
<dbReference type="HOGENOM" id="CLU_011584_0_2_1"/>
<evidence type="ECO:0000313" key="4">
    <source>
        <dbReference type="Proteomes" id="UP000001861"/>
    </source>
</evidence>
<evidence type="ECO:0000259" key="2">
    <source>
        <dbReference type="PROSITE" id="PS50011"/>
    </source>
</evidence>
<comment type="caution">
    <text evidence="3">The sequence shown here is derived from an EMBL/GenBank/DDBJ whole genome shotgun (WGS) entry which is preliminary data.</text>
</comment>
<dbReference type="PROSITE" id="PS50011">
    <property type="entry name" value="PROTEIN_KINASE_DOM"/>
    <property type="match status" value="1"/>
</dbReference>
<dbReference type="AlphaFoldDB" id="A8NB08"/>
<reference evidence="3 4" key="1">
    <citation type="journal article" date="2010" name="Proc. Natl. Acad. Sci. U.S.A.">
        <title>Insights into evolution of multicellular fungi from the assembled chromosomes of the mushroom Coprinopsis cinerea (Coprinus cinereus).</title>
        <authorList>
            <person name="Stajich J.E."/>
            <person name="Wilke S.K."/>
            <person name="Ahren D."/>
            <person name="Au C.H."/>
            <person name="Birren B.W."/>
            <person name="Borodovsky M."/>
            <person name="Burns C."/>
            <person name="Canback B."/>
            <person name="Casselton L.A."/>
            <person name="Cheng C.K."/>
            <person name="Deng J."/>
            <person name="Dietrich F.S."/>
            <person name="Fargo D.C."/>
            <person name="Farman M.L."/>
            <person name="Gathman A.C."/>
            <person name="Goldberg J."/>
            <person name="Guigo R."/>
            <person name="Hoegger P.J."/>
            <person name="Hooker J.B."/>
            <person name="Huggins A."/>
            <person name="James T.Y."/>
            <person name="Kamada T."/>
            <person name="Kilaru S."/>
            <person name="Kodira C."/>
            <person name="Kues U."/>
            <person name="Kupfer D."/>
            <person name="Kwan H.S."/>
            <person name="Lomsadze A."/>
            <person name="Li W."/>
            <person name="Lilly W.W."/>
            <person name="Ma L.J."/>
            <person name="Mackey A.J."/>
            <person name="Manning G."/>
            <person name="Martin F."/>
            <person name="Muraguchi H."/>
            <person name="Natvig D.O."/>
            <person name="Palmerini H."/>
            <person name="Ramesh M.A."/>
            <person name="Rehmeyer C.J."/>
            <person name="Roe B.A."/>
            <person name="Shenoy N."/>
            <person name="Stanke M."/>
            <person name="Ter-Hovhannisyan V."/>
            <person name="Tunlid A."/>
            <person name="Velagapudi R."/>
            <person name="Vision T.J."/>
            <person name="Zeng Q."/>
            <person name="Zolan M.E."/>
            <person name="Pukkila P.J."/>
        </authorList>
    </citation>
    <scope>NUCLEOTIDE SEQUENCE [LARGE SCALE GENOMIC DNA]</scope>
    <source>
        <strain evidence="4">Okayama-7 / 130 / ATCC MYA-4618 / FGSC 9003</strain>
    </source>
</reference>